<name>A0A1I6ZVE4_9ACTN</name>
<keyword evidence="2" id="KW-1185">Reference proteome</keyword>
<evidence type="ECO:0000313" key="1">
    <source>
        <dbReference type="EMBL" id="SFT66658.1"/>
    </source>
</evidence>
<sequence>MYARSTTVAGTPEKVDDGIAFVCDEVMPALTQMRGCAGLSMLTDRGTGRCVITSSWNDVEAMRASADQVRGLREQAAEVLGGPAEVQEWEIAVMHRRSEAPSGACTRVTWWRADPAGIDRVLDAYRTVLVPRMEDYPGFCSVSLMVDREGGRAASAVTFEDREDMDRGRVHARATRDDFARSMKIEITDAAEFDLVLAHLRAPETV</sequence>
<gene>
    <name evidence="1" type="ORF">SAMN05660657_02270</name>
</gene>
<dbReference type="AlphaFoldDB" id="A0A1I6ZVE4"/>
<dbReference type="InterPro" id="IPR011008">
    <property type="entry name" value="Dimeric_a/b-barrel"/>
</dbReference>
<dbReference type="Gene3D" id="3.30.70.100">
    <property type="match status" value="1"/>
</dbReference>
<dbReference type="Proteomes" id="UP000199546">
    <property type="component" value="Unassembled WGS sequence"/>
</dbReference>
<dbReference type="SUPFAM" id="SSF54909">
    <property type="entry name" value="Dimeric alpha+beta barrel"/>
    <property type="match status" value="2"/>
</dbReference>
<accession>A0A1I6ZVE4</accession>
<evidence type="ECO:0000313" key="2">
    <source>
        <dbReference type="Proteomes" id="UP000199546"/>
    </source>
</evidence>
<reference evidence="2" key="1">
    <citation type="submission" date="2016-10" db="EMBL/GenBank/DDBJ databases">
        <authorList>
            <person name="Varghese N."/>
            <person name="Submissions S."/>
        </authorList>
    </citation>
    <scope>NUCLEOTIDE SEQUENCE [LARGE SCALE GENOMIC DNA]</scope>
    <source>
        <strain evidence="2">DSM 46136</strain>
    </source>
</reference>
<dbReference type="EMBL" id="FPBA01000006">
    <property type="protein sequence ID" value="SFT66658.1"/>
    <property type="molecule type" value="Genomic_DNA"/>
</dbReference>
<evidence type="ECO:0008006" key="3">
    <source>
        <dbReference type="Google" id="ProtNLM"/>
    </source>
</evidence>
<dbReference type="RefSeq" id="WP_093579492.1">
    <property type="nucleotide sequence ID" value="NZ_FPBA01000006.1"/>
</dbReference>
<organism evidence="1 2">
    <name type="scientific">Geodermatophilus amargosae</name>
    <dbReference type="NCBI Taxonomy" id="1296565"/>
    <lineage>
        <taxon>Bacteria</taxon>
        <taxon>Bacillati</taxon>
        <taxon>Actinomycetota</taxon>
        <taxon>Actinomycetes</taxon>
        <taxon>Geodermatophilales</taxon>
        <taxon>Geodermatophilaceae</taxon>
        <taxon>Geodermatophilus</taxon>
    </lineage>
</organism>
<dbReference type="OrthoDB" id="5182530at2"/>
<proteinExistence type="predicted"/>
<protein>
    <recommendedName>
        <fullName evidence="3">Antibiotic biosynthesis monooxygenase</fullName>
    </recommendedName>
</protein>